<organism evidence="2 3">
    <name type="scientific">Suillus discolor</name>
    <dbReference type="NCBI Taxonomy" id="1912936"/>
    <lineage>
        <taxon>Eukaryota</taxon>
        <taxon>Fungi</taxon>
        <taxon>Dikarya</taxon>
        <taxon>Basidiomycota</taxon>
        <taxon>Agaricomycotina</taxon>
        <taxon>Agaricomycetes</taxon>
        <taxon>Agaricomycetidae</taxon>
        <taxon>Boletales</taxon>
        <taxon>Suillineae</taxon>
        <taxon>Suillaceae</taxon>
        <taxon>Suillus</taxon>
    </lineage>
</organism>
<name>A0A9P7EYP2_9AGAM</name>
<dbReference type="SMART" id="SM00220">
    <property type="entry name" value="S_TKc"/>
    <property type="match status" value="1"/>
</dbReference>
<dbReference type="EMBL" id="JABBWM010000065">
    <property type="protein sequence ID" value="KAG2097523.1"/>
    <property type="molecule type" value="Genomic_DNA"/>
</dbReference>
<dbReference type="InterPro" id="IPR011009">
    <property type="entry name" value="Kinase-like_dom_sf"/>
</dbReference>
<dbReference type="RefSeq" id="XP_041288557.1">
    <property type="nucleotide sequence ID" value="XM_041431728.1"/>
</dbReference>
<dbReference type="Gene3D" id="1.10.510.10">
    <property type="entry name" value="Transferase(Phosphotransferase) domain 1"/>
    <property type="match status" value="1"/>
</dbReference>
<keyword evidence="2" id="KW-0418">Kinase</keyword>
<comment type="caution">
    <text evidence="2">The sequence shown here is derived from an EMBL/GenBank/DDBJ whole genome shotgun (WGS) entry which is preliminary data.</text>
</comment>
<dbReference type="PANTHER" id="PTHR48011:SF4">
    <property type="entry name" value="MITOGEN-ACTIVATED PROTEIN KINASE KINASE KINASE 19"/>
    <property type="match status" value="1"/>
</dbReference>
<evidence type="ECO:0000313" key="2">
    <source>
        <dbReference type="EMBL" id="KAG2097523.1"/>
    </source>
</evidence>
<dbReference type="InterPro" id="IPR000719">
    <property type="entry name" value="Prot_kinase_dom"/>
</dbReference>
<dbReference type="Pfam" id="PF00069">
    <property type="entry name" value="Pkinase"/>
    <property type="match status" value="1"/>
</dbReference>
<dbReference type="AlphaFoldDB" id="A0A9P7EYP2"/>
<evidence type="ECO:0000259" key="1">
    <source>
        <dbReference type="PROSITE" id="PS50011"/>
    </source>
</evidence>
<keyword evidence="2" id="KW-0808">Transferase</keyword>
<dbReference type="GeneID" id="64693987"/>
<dbReference type="OrthoDB" id="122279at2759"/>
<dbReference type="InterPro" id="IPR008271">
    <property type="entry name" value="Ser/Thr_kinase_AS"/>
</dbReference>
<dbReference type="GO" id="GO:0005524">
    <property type="term" value="F:ATP binding"/>
    <property type="evidence" value="ECO:0007669"/>
    <property type="project" value="InterPro"/>
</dbReference>
<dbReference type="SUPFAM" id="SSF56112">
    <property type="entry name" value="Protein kinase-like (PK-like)"/>
    <property type="match status" value="1"/>
</dbReference>
<feature type="domain" description="Protein kinase" evidence="1">
    <location>
        <begin position="1"/>
        <end position="150"/>
    </location>
</feature>
<dbReference type="InterPro" id="IPR052751">
    <property type="entry name" value="Plant_MAPKKK"/>
</dbReference>
<dbReference type="Proteomes" id="UP000823399">
    <property type="component" value="Unassembled WGS sequence"/>
</dbReference>
<gene>
    <name evidence="2" type="ORF">F5147DRAFT_583480</name>
</gene>
<dbReference type="PANTHER" id="PTHR48011">
    <property type="entry name" value="CCR4-NOT TRANSCRIPTIONAL COMPLEX SUBUNIT CAF120-RELATED"/>
    <property type="match status" value="1"/>
</dbReference>
<accession>A0A9P7EYP2</accession>
<evidence type="ECO:0000313" key="3">
    <source>
        <dbReference type="Proteomes" id="UP000823399"/>
    </source>
</evidence>
<sequence length="150" mass="16803">LGYFHGMQPTIVHGDLKGANILVSSGRACLVDFGLATTRDSQTQLQTNIISVAGTPSFMAPELLEAPLDRRPCDIFAFGCICYEMYDGLRPFWDLSPQTVDTNFMKGNHPSRPTNNVCLQRGLDDDMWDFIQNLWHHDRKLRATASQASL</sequence>
<dbReference type="PROSITE" id="PS50011">
    <property type="entry name" value="PROTEIN_KINASE_DOM"/>
    <property type="match status" value="1"/>
</dbReference>
<dbReference type="GO" id="GO:0004672">
    <property type="term" value="F:protein kinase activity"/>
    <property type="evidence" value="ECO:0007669"/>
    <property type="project" value="InterPro"/>
</dbReference>
<reference evidence="2" key="1">
    <citation type="journal article" date="2020" name="New Phytol.">
        <title>Comparative genomics reveals dynamic genome evolution in host specialist ectomycorrhizal fungi.</title>
        <authorList>
            <person name="Lofgren L.A."/>
            <person name="Nguyen N.H."/>
            <person name="Vilgalys R."/>
            <person name="Ruytinx J."/>
            <person name="Liao H.L."/>
            <person name="Branco S."/>
            <person name="Kuo A."/>
            <person name="LaButti K."/>
            <person name="Lipzen A."/>
            <person name="Andreopoulos W."/>
            <person name="Pangilinan J."/>
            <person name="Riley R."/>
            <person name="Hundley H."/>
            <person name="Na H."/>
            <person name="Barry K."/>
            <person name="Grigoriev I.V."/>
            <person name="Stajich J.E."/>
            <person name="Kennedy P.G."/>
        </authorList>
    </citation>
    <scope>NUCLEOTIDE SEQUENCE</scope>
    <source>
        <strain evidence="2">FC423</strain>
    </source>
</reference>
<dbReference type="PROSITE" id="PS00108">
    <property type="entry name" value="PROTEIN_KINASE_ST"/>
    <property type="match status" value="1"/>
</dbReference>
<protein>
    <submittedName>
        <fullName evidence="2">Kinase-like domain-containing protein</fullName>
    </submittedName>
</protein>
<dbReference type="GO" id="GO:0007165">
    <property type="term" value="P:signal transduction"/>
    <property type="evidence" value="ECO:0007669"/>
    <property type="project" value="TreeGrafter"/>
</dbReference>
<keyword evidence="3" id="KW-1185">Reference proteome</keyword>
<feature type="non-terminal residue" evidence="2">
    <location>
        <position position="1"/>
    </location>
</feature>
<proteinExistence type="predicted"/>